<dbReference type="Pfam" id="PF07727">
    <property type="entry name" value="RVT_2"/>
    <property type="match status" value="1"/>
</dbReference>
<feature type="region of interest" description="Disordered" evidence="1">
    <location>
        <begin position="275"/>
        <end position="301"/>
    </location>
</feature>
<name>A0A5D3CIA9_CUCMM</name>
<dbReference type="PANTHER" id="PTHR11439:SF463">
    <property type="entry name" value="REVERSE TRANSCRIPTASE TY1_COPIA-TYPE DOMAIN-CONTAINING PROTEIN"/>
    <property type="match status" value="1"/>
</dbReference>
<evidence type="ECO:0000313" key="4">
    <source>
        <dbReference type="Proteomes" id="UP000321947"/>
    </source>
</evidence>
<dbReference type="InterPro" id="IPR013103">
    <property type="entry name" value="RVT_2"/>
</dbReference>
<evidence type="ECO:0000313" key="3">
    <source>
        <dbReference type="EMBL" id="TYK11090.1"/>
    </source>
</evidence>
<reference evidence="3 4" key="1">
    <citation type="submission" date="2019-08" db="EMBL/GenBank/DDBJ databases">
        <title>Draft genome sequences of two oriental melons (Cucumis melo L. var makuwa).</title>
        <authorList>
            <person name="Kwon S.-Y."/>
        </authorList>
    </citation>
    <scope>NUCLEOTIDE SEQUENCE [LARGE SCALE GENOMIC DNA]</scope>
    <source>
        <strain evidence="4">cv. Chang Bougi</strain>
        <tissue evidence="3">Leaf</tissue>
    </source>
</reference>
<feature type="compositionally biased region" description="Low complexity" evidence="1">
    <location>
        <begin position="361"/>
        <end position="370"/>
    </location>
</feature>
<accession>A0A5D3CIA9</accession>
<dbReference type="AlphaFoldDB" id="A0A5D3CIA9"/>
<protein>
    <submittedName>
        <fullName evidence="3">Retrotransposon protein, putative, unclassified</fullName>
    </submittedName>
</protein>
<dbReference type="EMBL" id="SSTD01010919">
    <property type="protein sequence ID" value="TYK11090.1"/>
    <property type="molecule type" value="Genomic_DNA"/>
</dbReference>
<evidence type="ECO:0000259" key="2">
    <source>
        <dbReference type="Pfam" id="PF07727"/>
    </source>
</evidence>
<sequence>MVANLCYTSTMEPTTVTAALTDEHWILAMQEELLQFERNQVWDLVPKPPHANIIGTKWSFENKTDEQGRVIRNKTRLFKLFQMDVKSAFLNGYLSEEVYVAQPKGFVDPVHRDHVYKLHKIKQYKTGIFFSQKKYAKNLISKFGMDKAKPKLTKDATGEKVDSSLYRSIIGSLLYLIASRPDIAFTVGVCARNQADPRTSHLHSAKRILKYIIEAKYIAAGSSCSQLLWMKQMMEEYGILQYSMVLYCDNISGKSYKGIPMKHLNKKIHQSVLPTEDGQHCQEVPEFSPPRTSRPTASSSVPKPRVFVETVVLDSDFSNIEDEAVLSTLLHRKVGSHSGQSLPREASPPKEDLSRPTGHCPSSAAPSSPHSSPPASLPTDEDDASDETDED</sequence>
<organism evidence="3 4">
    <name type="scientific">Cucumis melo var. makuwa</name>
    <name type="common">Oriental melon</name>
    <dbReference type="NCBI Taxonomy" id="1194695"/>
    <lineage>
        <taxon>Eukaryota</taxon>
        <taxon>Viridiplantae</taxon>
        <taxon>Streptophyta</taxon>
        <taxon>Embryophyta</taxon>
        <taxon>Tracheophyta</taxon>
        <taxon>Spermatophyta</taxon>
        <taxon>Magnoliopsida</taxon>
        <taxon>eudicotyledons</taxon>
        <taxon>Gunneridae</taxon>
        <taxon>Pentapetalae</taxon>
        <taxon>rosids</taxon>
        <taxon>fabids</taxon>
        <taxon>Cucurbitales</taxon>
        <taxon>Cucurbitaceae</taxon>
        <taxon>Benincaseae</taxon>
        <taxon>Cucumis</taxon>
    </lineage>
</organism>
<feature type="compositionally biased region" description="Acidic residues" evidence="1">
    <location>
        <begin position="379"/>
        <end position="391"/>
    </location>
</feature>
<feature type="domain" description="Reverse transcriptase Ty1/copia-type" evidence="2">
    <location>
        <begin position="80"/>
        <end position="120"/>
    </location>
</feature>
<dbReference type="Proteomes" id="UP000321947">
    <property type="component" value="Unassembled WGS sequence"/>
</dbReference>
<dbReference type="PANTHER" id="PTHR11439">
    <property type="entry name" value="GAG-POL-RELATED RETROTRANSPOSON"/>
    <property type="match status" value="1"/>
</dbReference>
<feature type="compositionally biased region" description="Low complexity" evidence="1">
    <location>
        <begin position="289"/>
        <end position="301"/>
    </location>
</feature>
<feature type="region of interest" description="Disordered" evidence="1">
    <location>
        <begin position="334"/>
        <end position="391"/>
    </location>
</feature>
<gene>
    <name evidence="3" type="ORF">E5676_scaffold73G00800</name>
</gene>
<evidence type="ECO:0000256" key="1">
    <source>
        <dbReference type="SAM" id="MobiDB-lite"/>
    </source>
</evidence>
<proteinExistence type="predicted"/>
<comment type="caution">
    <text evidence="3">The sequence shown here is derived from an EMBL/GenBank/DDBJ whole genome shotgun (WGS) entry which is preliminary data.</text>
</comment>